<keyword evidence="4" id="KW-0378">Hydrolase</keyword>
<evidence type="ECO:0000256" key="3">
    <source>
        <dbReference type="ARBA" id="ARBA00022763"/>
    </source>
</evidence>
<dbReference type="CDD" id="cd10030">
    <property type="entry name" value="UDG-F4_TTUDGA_SPO1dp_like"/>
    <property type="match status" value="1"/>
</dbReference>
<evidence type="ECO:0000256" key="7">
    <source>
        <dbReference type="ARBA" id="ARBA00023204"/>
    </source>
</evidence>
<evidence type="ECO:0000256" key="5">
    <source>
        <dbReference type="ARBA" id="ARBA00023004"/>
    </source>
</evidence>
<dbReference type="InterPro" id="IPR036895">
    <property type="entry name" value="Uracil-DNA_glycosylase-like_sf"/>
</dbReference>
<protein>
    <recommendedName>
        <fullName evidence="8">Uracil-DNA glycosylase-like domain-containing protein</fullName>
    </recommendedName>
</protein>
<keyword evidence="5" id="KW-0408">Iron</keyword>
<keyword evidence="3" id="KW-0227">DNA damage</keyword>
<evidence type="ECO:0000313" key="9">
    <source>
        <dbReference type="EMBL" id="RXG93689.1"/>
    </source>
</evidence>
<dbReference type="PANTHER" id="PTHR33693:SF9">
    <property type="entry name" value="TYPE-4 URACIL-DNA GLYCOSYLASE"/>
    <property type="match status" value="1"/>
</dbReference>
<dbReference type="InterPro" id="IPR051536">
    <property type="entry name" value="UDG_Type-4/5"/>
</dbReference>
<keyword evidence="7" id="KW-0234">DNA repair</keyword>
<keyword evidence="10" id="KW-1185">Reference proteome</keyword>
<evidence type="ECO:0000313" key="10">
    <source>
        <dbReference type="Proteomes" id="UP000289946"/>
    </source>
</evidence>
<dbReference type="InterPro" id="IPR005122">
    <property type="entry name" value="Uracil-DNA_glycosylase-like"/>
</dbReference>
<gene>
    <name evidence="9" type="ORF">EAS62_19270</name>
</gene>
<dbReference type="EMBL" id="RDRA01000010">
    <property type="protein sequence ID" value="RXG93689.1"/>
    <property type="molecule type" value="Genomic_DNA"/>
</dbReference>
<dbReference type="SMART" id="SM00986">
    <property type="entry name" value="UDG"/>
    <property type="match status" value="1"/>
</dbReference>
<evidence type="ECO:0000256" key="1">
    <source>
        <dbReference type="ARBA" id="ARBA00022485"/>
    </source>
</evidence>
<keyword evidence="6" id="KW-0411">Iron-sulfur</keyword>
<evidence type="ECO:0000256" key="4">
    <source>
        <dbReference type="ARBA" id="ARBA00022801"/>
    </source>
</evidence>
<accession>A0ABY0DJG2</accession>
<dbReference type="SMART" id="SM00987">
    <property type="entry name" value="UreE_C"/>
    <property type="match status" value="1"/>
</dbReference>
<evidence type="ECO:0000256" key="6">
    <source>
        <dbReference type="ARBA" id="ARBA00023014"/>
    </source>
</evidence>
<reference evidence="9 10" key="1">
    <citation type="submission" date="2018-10" db="EMBL/GenBank/DDBJ databases">
        <title>Bradyrhizobium sp. nov., isolated from effective nodules of peanut in China.</title>
        <authorList>
            <person name="Li Y."/>
        </authorList>
    </citation>
    <scope>NUCLEOTIDE SEQUENCE [LARGE SCALE GENOMIC DNA]</scope>
    <source>
        <strain evidence="9 10">CCBAU 51781</strain>
    </source>
</reference>
<dbReference type="Pfam" id="PF03167">
    <property type="entry name" value="UDG"/>
    <property type="match status" value="1"/>
</dbReference>
<feature type="domain" description="Uracil-DNA glycosylase-like" evidence="8">
    <location>
        <begin position="56"/>
        <end position="214"/>
    </location>
</feature>
<dbReference type="Proteomes" id="UP000289946">
    <property type="component" value="Unassembled WGS sequence"/>
</dbReference>
<evidence type="ECO:0000259" key="8">
    <source>
        <dbReference type="SMART" id="SM00986"/>
    </source>
</evidence>
<evidence type="ECO:0000256" key="2">
    <source>
        <dbReference type="ARBA" id="ARBA00022723"/>
    </source>
</evidence>
<name>A0ABY0DJG2_9BRAD</name>
<dbReference type="PANTHER" id="PTHR33693">
    <property type="entry name" value="TYPE-5 URACIL-DNA GLYCOSYLASE"/>
    <property type="match status" value="1"/>
</dbReference>
<comment type="caution">
    <text evidence="9">The sequence shown here is derived from an EMBL/GenBank/DDBJ whole genome shotgun (WGS) entry which is preliminary data.</text>
</comment>
<keyword evidence="2" id="KW-0479">Metal-binding</keyword>
<sequence>MAVGSKANRRPVLALLEISGATTVDRARAFALPGLVPEPMAKARVANTHLDHRRVAPEGPFRRPRLYVVGEAPGAEEAAQGRPFVGPAGRALREMLDEAGIDPQQVRLANAIPFRPIAHSKDRKPRNRSPTIEEVDRYGAAVLIDIRRSRPGVIVALGSTAARLFGESQSIRVTRKAKLQFEGHPLRITFHPAYVRRFGGRNGDAWRHAVADLRRAWNDSAVRLDPNRA</sequence>
<keyword evidence="1" id="KW-0004">4Fe-4S</keyword>
<organism evidence="9 10">
    <name type="scientific">Bradyrhizobium zhanjiangense</name>
    <dbReference type="NCBI Taxonomy" id="1325107"/>
    <lineage>
        <taxon>Bacteria</taxon>
        <taxon>Pseudomonadati</taxon>
        <taxon>Pseudomonadota</taxon>
        <taxon>Alphaproteobacteria</taxon>
        <taxon>Hyphomicrobiales</taxon>
        <taxon>Nitrobacteraceae</taxon>
        <taxon>Bradyrhizobium</taxon>
    </lineage>
</organism>
<dbReference type="Gene3D" id="3.40.470.10">
    <property type="entry name" value="Uracil-DNA glycosylase-like domain"/>
    <property type="match status" value="1"/>
</dbReference>
<proteinExistence type="predicted"/>
<dbReference type="SUPFAM" id="SSF52141">
    <property type="entry name" value="Uracil-DNA glycosylase-like"/>
    <property type="match status" value="1"/>
</dbReference>